<sequence length="107" mass="11789">MWKSELLYEPTVCKCQNGVSGKAVADGQFQSEDACLGPSAVRVPTGALQQELRRQTFAMSKMKVALALTLLCFRVRTDNKELRRQAELILSVADGLCLRVEPLSSDT</sequence>
<dbReference type="AlphaFoldDB" id="A0A8J6GJF7"/>
<reference evidence="1" key="1">
    <citation type="submission" date="2020-03" db="EMBL/GenBank/DDBJ databases">
        <title>Studies in the Genomics of Life Span.</title>
        <authorList>
            <person name="Glass D."/>
        </authorList>
    </citation>
    <scope>NUCLEOTIDE SEQUENCE</scope>
    <source>
        <strain evidence="1">LTLLF</strain>
        <tissue evidence="1">Muscle</tissue>
    </source>
</reference>
<proteinExistence type="predicted"/>
<dbReference type="EMBL" id="JAATJU010022000">
    <property type="protein sequence ID" value="KAH0512294.1"/>
    <property type="molecule type" value="Genomic_DNA"/>
</dbReference>
<protein>
    <submittedName>
        <fullName evidence="1">Leukotriene-B4 omega-hydroxylase 3</fullName>
    </submittedName>
</protein>
<comment type="caution">
    <text evidence="1">The sequence shown here is derived from an EMBL/GenBank/DDBJ whole genome shotgun (WGS) entry which is preliminary data.</text>
</comment>
<evidence type="ECO:0000313" key="1">
    <source>
        <dbReference type="EMBL" id="KAH0512294.1"/>
    </source>
</evidence>
<organism evidence="1 2">
    <name type="scientific">Microtus ochrogaster</name>
    <name type="common">Prairie vole</name>
    <dbReference type="NCBI Taxonomy" id="79684"/>
    <lineage>
        <taxon>Eukaryota</taxon>
        <taxon>Metazoa</taxon>
        <taxon>Chordata</taxon>
        <taxon>Craniata</taxon>
        <taxon>Vertebrata</taxon>
        <taxon>Euteleostomi</taxon>
        <taxon>Mammalia</taxon>
        <taxon>Eutheria</taxon>
        <taxon>Euarchontoglires</taxon>
        <taxon>Glires</taxon>
        <taxon>Rodentia</taxon>
        <taxon>Myomorpha</taxon>
        <taxon>Muroidea</taxon>
        <taxon>Cricetidae</taxon>
        <taxon>Arvicolinae</taxon>
        <taxon>Microtus</taxon>
    </lineage>
</organism>
<accession>A0A8J6GJF7</accession>
<gene>
    <name evidence="1" type="ORF">LTLLF_144400</name>
</gene>
<dbReference type="Proteomes" id="UP000710432">
    <property type="component" value="Unassembled WGS sequence"/>
</dbReference>
<evidence type="ECO:0000313" key="2">
    <source>
        <dbReference type="Proteomes" id="UP000710432"/>
    </source>
</evidence>
<name>A0A8J6GJF7_MICOH</name>